<dbReference type="PROSITE" id="PS00018">
    <property type="entry name" value="EF_HAND_1"/>
    <property type="match status" value="2"/>
</dbReference>
<dbReference type="InterPro" id="IPR011992">
    <property type="entry name" value="EF-hand-dom_pair"/>
</dbReference>
<dbReference type="PROSITE" id="PS50222">
    <property type="entry name" value="EF_HAND_2"/>
    <property type="match status" value="2"/>
</dbReference>
<evidence type="ECO:0000259" key="4">
    <source>
        <dbReference type="PROSITE" id="PS50222"/>
    </source>
</evidence>
<evidence type="ECO:0000256" key="3">
    <source>
        <dbReference type="ARBA" id="ARBA00022837"/>
    </source>
</evidence>
<dbReference type="InterPro" id="IPR002048">
    <property type="entry name" value="EF_hand_dom"/>
</dbReference>
<accession>A0ABD3IZG7</accession>
<feature type="domain" description="EF-hand" evidence="4">
    <location>
        <begin position="129"/>
        <end position="164"/>
    </location>
</feature>
<sequence>MTPSESPVCLQLISGLINVLSGHPIYSWAANNLPESFSRIRSYLLRPKAEEKGSCVEPSIARQFNGKDDNEDDDNDGGVSVYREDVEVVMGKLGLFGSHVSDGDDDELIRQDRPMSCSGISRVFEEEEASVEEVREAFYVFDVNRDGFIDAKELQRVLCVLGFDKRGGGGGLEEECGRMIRVFDENGDGRIDFQEFVKLVEKCSSC</sequence>
<gene>
    <name evidence="5" type="ORF">ACJRO7_004238</name>
</gene>
<protein>
    <recommendedName>
        <fullName evidence="4">EF-hand domain-containing protein</fullName>
    </recommendedName>
</protein>
<proteinExistence type="predicted"/>
<reference evidence="5 6" key="1">
    <citation type="submission" date="2024-11" db="EMBL/GenBank/DDBJ databases">
        <title>Chromosome-level genome assembly of Eucalyptus globulus Labill. provides insights into its genome evolution.</title>
        <authorList>
            <person name="Li X."/>
        </authorList>
    </citation>
    <scope>NUCLEOTIDE SEQUENCE [LARGE SCALE GENOMIC DNA]</scope>
    <source>
        <strain evidence="5">CL2024</strain>
        <tissue evidence="5">Fresh tender leaves</tissue>
    </source>
</reference>
<evidence type="ECO:0000256" key="2">
    <source>
        <dbReference type="ARBA" id="ARBA00022737"/>
    </source>
</evidence>
<dbReference type="GO" id="GO:0046872">
    <property type="term" value="F:metal ion binding"/>
    <property type="evidence" value="ECO:0007669"/>
    <property type="project" value="UniProtKB-KW"/>
</dbReference>
<dbReference type="Proteomes" id="UP001634007">
    <property type="component" value="Unassembled WGS sequence"/>
</dbReference>
<keyword evidence="3" id="KW-0106">Calcium</keyword>
<dbReference type="SUPFAM" id="SSF47473">
    <property type="entry name" value="EF-hand"/>
    <property type="match status" value="1"/>
</dbReference>
<evidence type="ECO:0000313" key="6">
    <source>
        <dbReference type="Proteomes" id="UP001634007"/>
    </source>
</evidence>
<name>A0ABD3IZG7_EUCGL</name>
<dbReference type="SMART" id="SM00054">
    <property type="entry name" value="EFh"/>
    <property type="match status" value="2"/>
</dbReference>
<dbReference type="InterPro" id="IPR039647">
    <property type="entry name" value="EF_hand_pair_protein_CML-like"/>
</dbReference>
<dbReference type="EMBL" id="JBJKBG010000010">
    <property type="protein sequence ID" value="KAL3719245.1"/>
    <property type="molecule type" value="Genomic_DNA"/>
</dbReference>
<evidence type="ECO:0000313" key="5">
    <source>
        <dbReference type="EMBL" id="KAL3719245.1"/>
    </source>
</evidence>
<keyword evidence="1" id="KW-0479">Metal-binding</keyword>
<dbReference type="InterPro" id="IPR018247">
    <property type="entry name" value="EF_Hand_1_Ca_BS"/>
</dbReference>
<dbReference type="Gene3D" id="1.10.238.10">
    <property type="entry name" value="EF-hand"/>
    <property type="match status" value="1"/>
</dbReference>
<dbReference type="FunFam" id="1.10.238.10:FF:000003">
    <property type="entry name" value="Calmodulin A"/>
    <property type="match status" value="1"/>
</dbReference>
<keyword evidence="2" id="KW-0677">Repeat</keyword>
<dbReference type="PANTHER" id="PTHR10891">
    <property type="entry name" value="EF-HAND CALCIUM-BINDING DOMAIN CONTAINING PROTEIN"/>
    <property type="match status" value="1"/>
</dbReference>
<comment type="caution">
    <text evidence="5">The sequence shown here is derived from an EMBL/GenBank/DDBJ whole genome shotgun (WGS) entry which is preliminary data.</text>
</comment>
<dbReference type="CDD" id="cd00051">
    <property type="entry name" value="EFh"/>
    <property type="match status" value="1"/>
</dbReference>
<dbReference type="Pfam" id="PF13499">
    <property type="entry name" value="EF-hand_7"/>
    <property type="match status" value="1"/>
</dbReference>
<organism evidence="5 6">
    <name type="scientific">Eucalyptus globulus</name>
    <name type="common">Tasmanian blue gum</name>
    <dbReference type="NCBI Taxonomy" id="34317"/>
    <lineage>
        <taxon>Eukaryota</taxon>
        <taxon>Viridiplantae</taxon>
        <taxon>Streptophyta</taxon>
        <taxon>Embryophyta</taxon>
        <taxon>Tracheophyta</taxon>
        <taxon>Spermatophyta</taxon>
        <taxon>Magnoliopsida</taxon>
        <taxon>eudicotyledons</taxon>
        <taxon>Gunneridae</taxon>
        <taxon>Pentapetalae</taxon>
        <taxon>rosids</taxon>
        <taxon>malvids</taxon>
        <taxon>Myrtales</taxon>
        <taxon>Myrtaceae</taxon>
        <taxon>Myrtoideae</taxon>
        <taxon>Eucalypteae</taxon>
        <taxon>Eucalyptus</taxon>
    </lineage>
</organism>
<keyword evidence="6" id="KW-1185">Reference proteome</keyword>
<evidence type="ECO:0000256" key="1">
    <source>
        <dbReference type="ARBA" id="ARBA00022723"/>
    </source>
</evidence>
<dbReference type="AlphaFoldDB" id="A0ABD3IZG7"/>
<feature type="domain" description="EF-hand" evidence="4">
    <location>
        <begin position="171"/>
        <end position="206"/>
    </location>
</feature>